<evidence type="ECO:0000313" key="2">
    <source>
        <dbReference type="Proteomes" id="UP000000483"/>
    </source>
</evidence>
<dbReference type="AlphaFoldDB" id="F2NJG2"/>
<evidence type="ECO:0000313" key="1">
    <source>
        <dbReference type="EMBL" id="AEB09474.1"/>
    </source>
</evidence>
<gene>
    <name evidence="1" type="ordered locus">Desac_1625</name>
</gene>
<organism evidence="1 2">
    <name type="scientific">Desulfobacca acetoxidans (strain ATCC 700848 / DSM 11109 / ASRB2)</name>
    <dbReference type="NCBI Taxonomy" id="880072"/>
    <lineage>
        <taxon>Bacteria</taxon>
        <taxon>Pseudomonadati</taxon>
        <taxon>Thermodesulfobacteriota</taxon>
        <taxon>Desulfobaccia</taxon>
        <taxon>Desulfobaccales</taxon>
        <taxon>Desulfobaccaceae</taxon>
        <taxon>Desulfobacca</taxon>
    </lineage>
</organism>
<protein>
    <submittedName>
        <fullName evidence="1">Uncharacterized protein</fullName>
    </submittedName>
</protein>
<reference evidence="1 2" key="1">
    <citation type="journal article" date="2011" name="Stand. Genomic Sci.">
        <title>Complete genome sequence of the acetate-degrading sulfate reducer Desulfobacca acetoxidans type strain (ASRB2).</title>
        <authorList>
            <person name="Goker M."/>
            <person name="Teshima H."/>
            <person name="Lapidus A."/>
            <person name="Nolan M."/>
            <person name="Lucas S."/>
            <person name="Hammon N."/>
            <person name="Deshpande S."/>
            <person name="Cheng J.F."/>
            <person name="Tapia R."/>
            <person name="Han C."/>
            <person name="Goodwin L."/>
            <person name="Pitluck S."/>
            <person name="Huntemann M."/>
            <person name="Liolios K."/>
            <person name="Ivanova N."/>
            <person name="Pagani I."/>
            <person name="Mavromatis K."/>
            <person name="Ovchinikova G."/>
            <person name="Pati A."/>
            <person name="Chen A."/>
            <person name="Palaniappan K."/>
            <person name="Land M."/>
            <person name="Hauser L."/>
            <person name="Brambilla E.M."/>
            <person name="Rohde M."/>
            <person name="Spring S."/>
            <person name="Detter J.C."/>
            <person name="Woyke T."/>
            <person name="Bristow J."/>
            <person name="Eisen J.A."/>
            <person name="Markowitz V."/>
            <person name="Hugenholtz P."/>
            <person name="Kyrpides N.C."/>
            <person name="Klenk H.P."/>
        </authorList>
    </citation>
    <scope>NUCLEOTIDE SEQUENCE [LARGE SCALE GENOMIC DNA]</scope>
    <source>
        <strain evidence="2">ATCC 700848 / DSM 11109 / ASRB2</strain>
    </source>
</reference>
<dbReference type="Proteomes" id="UP000000483">
    <property type="component" value="Chromosome"/>
</dbReference>
<dbReference type="HOGENOM" id="CLU_3198899_0_0_7"/>
<dbReference type="EMBL" id="CP002629">
    <property type="protein sequence ID" value="AEB09474.1"/>
    <property type="molecule type" value="Genomic_DNA"/>
</dbReference>
<sequence length="45" mass="5102">MQGSRVRDWGLEKTYTCAYLPCPPGEQAGLRIKTIAVRTQHANRK</sequence>
<reference evidence="2" key="2">
    <citation type="submission" date="2011-03" db="EMBL/GenBank/DDBJ databases">
        <title>The complete genome of Desulfobacca acetoxidans DSM 11109.</title>
        <authorList>
            <consortium name="US DOE Joint Genome Institute (JGI-PGF)"/>
            <person name="Lucas S."/>
            <person name="Copeland A."/>
            <person name="Lapidus A."/>
            <person name="Bruce D."/>
            <person name="Goodwin L."/>
            <person name="Pitluck S."/>
            <person name="Peters L."/>
            <person name="Kyrpides N."/>
            <person name="Mavromatis K."/>
            <person name="Ivanova N."/>
            <person name="Ovchinnikova G."/>
            <person name="Teshima H."/>
            <person name="Detter J.C."/>
            <person name="Han C."/>
            <person name="Land M."/>
            <person name="Hauser L."/>
            <person name="Markowitz V."/>
            <person name="Cheng J.-F."/>
            <person name="Hugenholtz P."/>
            <person name="Woyke T."/>
            <person name="Wu D."/>
            <person name="Spring S."/>
            <person name="Schueler E."/>
            <person name="Brambilla E."/>
            <person name="Klenk H.-P."/>
            <person name="Eisen J.A."/>
        </authorList>
    </citation>
    <scope>NUCLEOTIDE SEQUENCE [LARGE SCALE GENOMIC DNA]</scope>
    <source>
        <strain evidence="2">ATCC 700848 / DSM 11109 / ASRB2</strain>
    </source>
</reference>
<accession>F2NJG2</accession>
<name>F2NJG2_DESAR</name>
<keyword evidence="2" id="KW-1185">Reference proteome</keyword>
<dbReference type="KEGG" id="dao:Desac_1625"/>
<proteinExistence type="predicted"/>